<dbReference type="PROSITE" id="PS00108">
    <property type="entry name" value="PROTEIN_KINASE_ST"/>
    <property type="match status" value="1"/>
</dbReference>
<protein>
    <recommendedName>
        <fullName evidence="2">Protein kinase domain-containing protein</fullName>
    </recommendedName>
</protein>
<dbReference type="InterPro" id="IPR008271">
    <property type="entry name" value="Ser/Thr_kinase_AS"/>
</dbReference>
<dbReference type="PANTHER" id="PTHR23257">
    <property type="entry name" value="SERINE-THREONINE PROTEIN KINASE"/>
    <property type="match status" value="1"/>
</dbReference>
<comment type="caution">
    <text evidence="3">The sequence shown here is derived from an EMBL/GenBank/DDBJ whole genome shotgun (WGS) entry which is preliminary data.</text>
</comment>
<reference evidence="3 4" key="1">
    <citation type="submission" date="2024-04" db="EMBL/GenBank/DDBJ databases">
        <title>Tritrichomonas musculus Genome.</title>
        <authorList>
            <person name="Alves-Ferreira E."/>
            <person name="Grigg M."/>
            <person name="Lorenzi H."/>
            <person name="Galac M."/>
        </authorList>
    </citation>
    <scope>NUCLEOTIDE SEQUENCE [LARGE SCALE GENOMIC DNA]</scope>
    <source>
        <strain evidence="3 4">EAF2021</strain>
    </source>
</reference>
<dbReference type="SUPFAM" id="SSF56112">
    <property type="entry name" value="Protein kinase-like (PK-like)"/>
    <property type="match status" value="1"/>
</dbReference>
<dbReference type="Gene3D" id="1.10.510.10">
    <property type="entry name" value="Transferase(Phosphotransferase) domain 1"/>
    <property type="match status" value="1"/>
</dbReference>
<feature type="coiled-coil region" evidence="1">
    <location>
        <begin position="217"/>
        <end position="279"/>
    </location>
</feature>
<dbReference type="PANTHER" id="PTHR23257:SF963">
    <property type="entry name" value="AT08303P"/>
    <property type="match status" value="1"/>
</dbReference>
<organism evidence="3 4">
    <name type="scientific">Tritrichomonas musculus</name>
    <dbReference type="NCBI Taxonomy" id="1915356"/>
    <lineage>
        <taxon>Eukaryota</taxon>
        <taxon>Metamonada</taxon>
        <taxon>Parabasalia</taxon>
        <taxon>Tritrichomonadida</taxon>
        <taxon>Tritrichomonadidae</taxon>
        <taxon>Tritrichomonas</taxon>
    </lineage>
</organism>
<dbReference type="InterPro" id="IPR050167">
    <property type="entry name" value="Ser_Thr_protein_kinase"/>
</dbReference>
<accession>A0ABR2KNK8</accession>
<proteinExistence type="predicted"/>
<dbReference type="SMART" id="SM00220">
    <property type="entry name" value="S_TKc"/>
    <property type="match status" value="1"/>
</dbReference>
<keyword evidence="1" id="KW-0175">Coiled coil</keyword>
<gene>
    <name evidence="3" type="ORF">M9Y10_029727</name>
</gene>
<keyword evidence="4" id="KW-1185">Reference proteome</keyword>
<dbReference type="InterPro" id="IPR000719">
    <property type="entry name" value="Prot_kinase_dom"/>
</dbReference>
<dbReference type="Gene3D" id="1.20.5.170">
    <property type="match status" value="1"/>
</dbReference>
<evidence type="ECO:0000259" key="2">
    <source>
        <dbReference type="PROSITE" id="PS50011"/>
    </source>
</evidence>
<name>A0ABR2KNK8_9EUKA</name>
<dbReference type="PROSITE" id="PS50011">
    <property type="entry name" value="PROTEIN_KINASE_DOM"/>
    <property type="match status" value="1"/>
</dbReference>
<dbReference type="Proteomes" id="UP001470230">
    <property type="component" value="Unassembled WGS sequence"/>
</dbReference>
<dbReference type="Pfam" id="PF00069">
    <property type="entry name" value="Pkinase"/>
    <property type="match status" value="1"/>
</dbReference>
<evidence type="ECO:0000313" key="3">
    <source>
        <dbReference type="EMBL" id="KAK8892497.1"/>
    </source>
</evidence>
<feature type="domain" description="Protein kinase" evidence="2">
    <location>
        <begin position="1"/>
        <end position="157"/>
    </location>
</feature>
<sequence>MAHLHKNNIIHRDLKPENILLDKDYKPLITDFGLSKIFTPQNSQSQSMATCGTLKYMAPEVIESNKFGIKADVYAFGILMFEVVTGTSAIKNMCKNKPLSTLEFMNSVLKGTRPSFTEERIKPGLKKMIEQCWSKDPNARPTFSELYWKLSFNEEYFYIDSNNNICESVLNCESDNKNNKDDEDSLISTKYCFDYVDFDELFQYIEEIKITDDYEELQEIKKEINEMKSYTKKLENENIELKKDILKVKNENTELKKDISNVKNENIQFKSDISELKKKSF</sequence>
<dbReference type="EMBL" id="JAPFFF010000004">
    <property type="protein sequence ID" value="KAK8892497.1"/>
    <property type="molecule type" value="Genomic_DNA"/>
</dbReference>
<dbReference type="InterPro" id="IPR011009">
    <property type="entry name" value="Kinase-like_dom_sf"/>
</dbReference>
<evidence type="ECO:0000256" key="1">
    <source>
        <dbReference type="SAM" id="Coils"/>
    </source>
</evidence>
<evidence type="ECO:0000313" key="4">
    <source>
        <dbReference type="Proteomes" id="UP001470230"/>
    </source>
</evidence>